<dbReference type="PANTHER" id="PTHR47506">
    <property type="entry name" value="TRANSCRIPTIONAL REGULATORY PROTEIN"/>
    <property type="match status" value="1"/>
</dbReference>
<evidence type="ECO:0000256" key="1">
    <source>
        <dbReference type="ARBA" id="ARBA00022491"/>
    </source>
</evidence>
<keyword evidence="1" id="KW-0678">Repressor</keyword>
<dbReference type="InterPro" id="IPR036271">
    <property type="entry name" value="Tet_transcr_reg_TetR-rel_C_sf"/>
</dbReference>
<feature type="DNA-binding region" description="H-T-H motif" evidence="5">
    <location>
        <begin position="52"/>
        <end position="71"/>
    </location>
</feature>
<evidence type="ECO:0000256" key="4">
    <source>
        <dbReference type="ARBA" id="ARBA00023163"/>
    </source>
</evidence>
<dbReference type="Pfam" id="PF00440">
    <property type="entry name" value="TetR_N"/>
    <property type="match status" value="1"/>
</dbReference>
<organism evidence="7 8">
    <name type="scientific">Leptospira johnsonii</name>
    <dbReference type="NCBI Taxonomy" id="1917820"/>
    <lineage>
        <taxon>Bacteria</taxon>
        <taxon>Pseudomonadati</taxon>
        <taxon>Spirochaetota</taxon>
        <taxon>Spirochaetia</taxon>
        <taxon>Leptospirales</taxon>
        <taxon>Leptospiraceae</taxon>
        <taxon>Leptospira</taxon>
    </lineage>
</organism>
<keyword evidence="4" id="KW-0804">Transcription</keyword>
<keyword evidence="3 5" id="KW-0238">DNA-binding</keyword>
<proteinExistence type="predicted"/>
<dbReference type="PANTHER" id="PTHR47506:SF6">
    <property type="entry name" value="HTH-TYPE TRANSCRIPTIONAL REPRESSOR NEMR"/>
    <property type="match status" value="1"/>
</dbReference>
<dbReference type="PRINTS" id="PR00455">
    <property type="entry name" value="HTHTETR"/>
</dbReference>
<dbReference type="PROSITE" id="PS50977">
    <property type="entry name" value="HTH_TETR_2"/>
    <property type="match status" value="1"/>
</dbReference>
<dbReference type="InterPro" id="IPR039538">
    <property type="entry name" value="BetI_C"/>
</dbReference>
<evidence type="ECO:0000256" key="3">
    <source>
        <dbReference type="ARBA" id="ARBA00023125"/>
    </source>
</evidence>
<evidence type="ECO:0000259" key="6">
    <source>
        <dbReference type="PROSITE" id="PS50977"/>
    </source>
</evidence>
<dbReference type="SUPFAM" id="SSF48498">
    <property type="entry name" value="Tetracyclin repressor-like, C-terminal domain"/>
    <property type="match status" value="1"/>
</dbReference>
<protein>
    <submittedName>
        <fullName evidence="7">Transcriptional regulator, TetR family</fullName>
    </submittedName>
</protein>
<keyword evidence="8" id="KW-1185">Reference proteome</keyword>
<gene>
    <name evidence="7" type="ORF">LPTSP1_33040</name>
</gene>
<dbReference type="InterPro" id="IPR009057">
    <property type="entry name" value="Homeodomain-like_sf"/>
</dbReference>
<dbReference type="SUPFAM" id="SSF46689">
    <property type="entry name" value="Homeodomain-like"/>
    <property type="match status" value="1"/>
</dbReference>
<evidence type="ECO:0000313" key="8">
    <source>
        <dbReference type="Proteomes" id="UP000245076"/>
    </source>
</evidence>
<comment type="caution">
    <text evidence="7">The sequence shown here is derived from an EMBL/GenBank/DDBJ whole genome shotgun (WGS) entry which is preliminary data.</text>
</comment>
<evidence type="ECO:0000256" key="5">
    <source>
        <dbReference type="PROSITE-ProRule" id="PRU00335"/>
    </source>
</evidence>
<name>A0A2P2D6S8_9LEPT</name>
<dbReference type="AlphaFoldDB" id="A0A2P2D6S8"/>
<dbReference type="Gene3D" id="1.10.357.10">
    <property type="entry name" value="Tetracycline Repressor, domain 2"/>
    <property type="match status" value="1"/>
</dbReference>
<dbReference type="PROSITE" id="PS01081">
    <property type="entry name" value="HTH_TETR_1"/>
    <property type="match status" value="1"/>
</dbReference>
<evidence type="ECO:0000313" key="7">
    <source>
        <dbReference type="EMBL" id="GBF40288.1"/>
    </source>
</evidence>
<dbReference type="Pfam" id="PF13977">
    <property type="entry name" value="TetR_C_6"/>
    <property type="match status" value="1"/>
</dbReference>
<dbReference type="InterPro" id="IPR023772">
    <property type="entry name" value="DNA-bd_HTH_TetR-type_CS"/>
</dbReference>
<reference evidence="7 8" key="1">
    <citation type="submission" date="2018-02" db="EMBL/GenBank/DDBJ databases">
        <title>Novel Leptospira species isolated from soil and water in Japan.</title>
        <authorList>
            <person name="Nakao R."/>
            <person name="Masuzawa T."/>
        </authorList>
    </citation>
    <scope>NUCLEOTIDE SEQUENCE [LARGE SCALE GENOMIC DNA]</scope>
    <source>
        <strain evidence="7 8">E8</strain>
    </source>
</reference>
<dbReference type="GO" id="GO:0003677">
    <property type="term" value="F:DNA binding"/>
    <property type="evidence" value="ECO:0007669"/>
    <property type="project" value="UniProtKB-UniRule"/>
</dbReference>
<feature type="domain" description="HTH tetR-type" evidence="6">
    <location>
        <begin position="29"/>
        <end position="89"/>
    </location>
</feature>
<sequence length="223" mass="25345">MTGEGKVQKQRAGMKLNKSKPSWKKLPEEVRKESILQAAMQCFFSKGFERTSVQDIADAAGLTKGGIYFHFESKEEIRDTLIQNFLSWERFGFEEPEVKALPPHLRLVEYLERLANRLAVEGNCSPRLFAEATACGAMEKEILSFYDSLEKLFAKTIKESQENGKIRADLSPELSARTLLALFDGLQIQSDISNKRALQTVGREILKVFFKSMLFLPQDNCEI</sequence>
<keyword evidence="2" id="KW-0805">Transcription regulation</keyword>
<dbReference type="FunFam" id="1.10.10.60:FF:000141">
    <property type="entry name" value="TetR family transcriptional regulator"/>
    <property type="match status" value="1"/>
</dbReference>
<dbReference type="EMBL" id="BFAY01000011">
    <property type="protein sequence ID" value="GBF40288.1"/>
    <property type="molecule type" value="Genomic_DNA"/>
</dbReference>
<dbReference type="InterPro" id="IPR001647">
    <property type="entry name" value="HTH_TetR"/>
</dbReference>
<evidence type="ECO:0000256" key="2">
    <source>
        <dbReference type="ARBA" id="ARBA00023015"/>
    </source>
</evidence>
<dbReference type="Proteomes" id="UP000245076">
    <property type="component" value="Unassembled WGS sequence"/>
</dbReference>
<accession>A0A2P2D6S8</accession>